<sequence length="75" mass="7813">MIVPGSTVVHGYQTIIVRASSTAGGAISSSCLPILIIIGGSIKPATDRVIANAIRFIACKSDPISNDVRLRHKLA</sequence>
<accession>A0A914DDH0</accession>
<dbReference type="AlphaFoldDB" id="A0A914DDH0"/>
<dbReference type="Proteomes" id="UP000887540">
    <property type="component" value="Unplaced"/>
</dbReference>
<keyword evidence="1" id="KW-1185">Reference proteome</keyword>
<protein>
    <submittedName>
        <fullName evidence="2">Uncharacterized protein</fullName>
    </submittedName>
</protein>
<proteinExistence type="predicted"/>
<name>A0A914DDH0_9BILA</name>
<organism evidence="1 2">
    <name type="scientific">Acrobeloides nanus</name>
    <dbReference type="NCBI Taxonomy" id="290746"/>
    <lineage>
        <taxon>Eukaryota</taxon>
        <taxon>Metazoa</taxon>
        <taxon>Ecdysozoa</taxon>
        <taxon>Nematoda</taxon>
        <taxon>Chromadorea</taxon>
        <taxon>Rhabditida</taxon>
        <taxon>Tylenchina</taxon>
        <taxon>Cephalobomorpha</taxon>
        <taxon>Cephaloboidea</taxon>
        <taxon>Cephalobidae</taxon>
        <taxon>Acrobeloides</taxon>
    </lineage>
</organism>
<evidence type="ECO:0000313" key="2">
    <source>
        <dbReference type="WBParaSite" id="ACRNAN_scaffold24184.g23204.t1"/>
    </source>
</evidence>
<reference evidence="2" key="1">
    <citation type="submission" date="2022-11" db="UniProtKB">
        <authorList>
            <consortium name="WormBaseParasite"/>
        </authorList>
    </citation>
    <scope>IDENTIFICATION</scope>
</reference>
<evidence type="ECO:0000313" key="1">
    <source>
        <dbReference type="Proteomes" id="UP000887540"/>
    </source>
</evidence>
<dbReference type="WBParaSite" id="ACRNAN_scaffold24184.g23204.t1">
    <property type="protein sequence ID" value="ACRNAN_scaffold24184.g23204.t1"/>
    <property type="gene ID" value="ACRNAN_scaffold24184.g23204"/>
</dbReference>